<keyword evidence="5" id="KW-1185">Reference proteome</keyword>
<evidence type="ECO:0000256" key="1">
    <source>
        <dbReference type="SAM" id="MobiDB-lite"/>
    </source>
</evidence>
<protein>
    <submittedName>
        <fullName evidence="4">Uncharacterized protein</fullName>
    </submittedName>
</protein>
<feature type="region of interest" description="Disordered" evidence="1">
    <location>
        <begin position="781"/>
        <end position="818"/>
    </location>
</feature>
<dbReference type="RefSeq" id="WP_145388997.1">
    <property type="nucleotide sequence ID" value="NZ_CP037423.1"/>
</dbReference>
<dbReference type="PROSITE" id="PS51257">
    <property type="entry name" value="PROKAR_LIPOPROTEIN"/>
    <property type="match status" value="1"/>
</dbReference>
<keyword evidence="2" id="KW-0472">Membrane</keyword>
<evidence type="ECO:0000256" key="2">
    <source>
        <dbReference type="SAM" id="Phobius"/>
    </source>
</evidence>
<keyword evidence="2" id="KW-0812">Transmembrane</keyword>
<feature type="chain" id="PRO_5022236618" evidence="3">
    <location>
        <begin position="20"/>
        <end position="818"/>
    </location>
</feature>
<accession>A0A518HV35</accession>
<dbReference type="SUPFAM" id="SSF52317">
    <property type="entry name" value="Class I glutamine amidotransferase-like"/>
    <property type="match status" value="1"/>
</dbReference>
<dbReference type="AlphaFoldDB" id="A0A518HV35"/>
<feature type="transmembrane region" description="Helical" evidence="2">
    <location>
        <begin position="522"/>
        <end position="541"/>
    </location>
</feature>
<reference evidence="4 5" key="1">
    <citation type="submission" date="2019-03" db="EMBL/GenBank/DDBJ databases">
        <title>Deep-cultivation of Planctomycetes and their phenomic and genomic characterization uncovers novel biology.</title>
        <authorList>
            <person name="Wiegand S."/>
            <person name="Jogler M."/>
            <person name="Boedeker C."/>
            <person name="Pinto D."/>
            <person name="Vollmers J."/>
            <person name="Rivas-Marin E."/>
            <person name="Kohn T."/>
            <person name="Peeters S.H."/>
            <person name="Heuer A."/>
            <person name="Rast P."/>
            <person name="Oberbeckmann S."/>
            <person name="Bunk B."/>
            <person name="Jeske O."/>
            <person name="Meyerdierks A."/>
            <person name="Storesund J.E."/>
            <person name="Kallscheuer N."/>
            <person name="Luecker S."/>
            <person name="Lage O.M."/>
            <person name="Pohl T."/>
            <person name="Merkel B.J."/>
            <person name="Hornburger P."/>
            <person name="Mueller R.-W."/>
            <person name="Bruemmer F."/>
            <person name="Labrenz M."/>
            <person name="Spormann A.M."/>
            <person name="Op den Camp H."/>
            <person name="Overmann J."/>
            <person name="Amann R."/>
            <person name="Jetten M.S.M."/>
            <person name="Mascher T."/>
            <person name="Medema M.H."/>
            <person name="Devos D.P."/>
            <person name="Kaster A.-K."/>
            <person name="Ovreas L."/>
            <person name="Rohde M."/>
            <person name="Galperin M.Y."/>
            <person name="Jogler C."/>
        </authorList>
    </citation>
    <scope>NUCLEOTIDE SEQUENCE [LARGE SCALE GENOMIC DNA]</scope>
    <source>
        <strain evidence="4 5">Enr13</strain>
    </source>
</reference>
<dbReference type="KEGG" id="snep:Enr13x_45780"/>
<sequence precursor="true">MPRPAFLLFALLTVPLIVGCDGCTTTPTTDPDAQEGENAPLEAYSTRTAIAFPSDQSESFGAVKPGHWMTAEQSIRSNKADTRGELSSRSEVILRDVNMERTGAIQSLQSVRPVVLPKGQMRGFDFRFRCPIPNSIDIRRVNLSSRFVPRSGGILDTGGQPFNVMRGSEYFFVVLSKRPERFTRLQTANWTRSFESEIQDPTGHSNYRVVVPDASDLLPLPETMLDWSSTAVVLWDDLSEDALTPQQHTALADWIRFGGRLIVNGPAASDAIANTSLADVLPLIPTSNIELDGDAAAELLTKNSVATDRSLQKQIELVKSQVSHIAVDGRLDPDASAVDKTASLVLTRRIGRGSVIQPRFDLTDNWVEAWDSYDSFVNSVVLNRPPREYVEPNLGDISPEELAEQGYSPSELRLFFQGTTLRSDAAANTRFRIITRDSLLAGSDDDEKKSNSPFDSFCRVDAVTGISAWNDSSDAISMLQEKLTSEAGIEIPGSALVVRSLAIYLIVLVPINYLVFRLMNRLEYAWFAVPLIAVIGAAFAARQARLDIGFARSTTELAILEGHAGYPRAHLTRMIGIYNSLSSRYELQFRTVDGIAAPLDGEPDPNTDIQPLIRTSFEEGPSLADFAINSNRMRYVHSEEMVDLGGVIEFDGDRTLTSEADIEFLDTLLVRKSDRGETEIAVVGTFNRGETKTVEFRGSDQLMVADDLPMHADDLMKRLAASESVPDGTTRLIARIDGSLDGLEISPAASQQTAQTIAIIHLQHADLPEPVADKNLVSDFRRVNRIETTTQESEDSKSDSDSAETDTTNSKPSPTESE</sequence>
<feature type="signal peptide" evidence="3">
    <location>
        <begin position="1"/>
        <end position="19"/>
    </location>
</feature>
<gene>
    <name evidence="4" type="ORF">Enr13x_45780</name>
</gene>
<keyword evidence="2" id="KW-1133">Transmembrane helix</keyword>
<keyword evidence="3" id="KW-0732">Signal</keyword>
<dbReference type="EMBL" id="CP037423">
    <property type="protein sequence ID" value="QDV44709.1"/>
    <property type="molecule type" value="Genomic_DNA"/>
</dbReference>
<proteinExistence type="predicted"/>
<name>A0A518HV35_9BACT</name>
<evidence type="ECO:0000313" key="4">
    <source>
        <dbReference type="EMBL" id="QDV44709.1"/>
    </source>
</evidence>
<organism evidence="4 5">
    <name type="scientific">Stieleria neptunia</name>
    <dbReference type="NCBI Taxonomy" id="2527979"/>
    <lineage>
        <taxon>Bacteria</taxon>
        <taxon>Pseudomonadati</taxon>
        <taxon>Planctomycetota</taxon>
        <taxon>Planctomycetia</taxon>
        <taxon>Pirellulales</taxon>
        <taxon>Pirellulaceae</taxon>
        <taxon>Stieleria</taxon>
    </lineage>
</organism>
<evidence type="ECO:0000313" key="5">
    <source>
        <dbReference type="Proteomes" id="UP000319004"/>
    </source>
</evidence>
<dbReference type="InterPro" id="IPR029062">
    <property type="entry name" value="Class_I_gatase-like"/>
</dbReference>
<dbReference type="Gene3D" id="3.40.50.880">
    <property type="match status" value="1"/>
</dbReference>
<dbReference type="Proteomes" id="UP000319004">
    <property type="component" value="Chromosome"/>
</dbReference>
<dbReference type="OrthoDB" id="222878at2"/>
<feature type="transmembrane region" description="Helical" evidence="2">
    <location>
        <begin position="496"/>
        <end position="515"/>
    </location>
</feature>
<evidence type="ECO:0000256" key="3">
    <source>
        <dbReference type="SAM" id="SignalP"/>
    </source>
</evidence>